<name>A0A1D7Y9F1_9ACTN</name>
<sequence>MGNPTRRHPVRLAVRTVVPGVLAAAGLVLAAVSAGAVGLASAAPGTVAPATYCHVLSCSHTLNPQPLPPRGDD</sequence>
<gene>
    <name evidence="1" type="ORF">BFF78_14910</name>
</gene>
<reference evidence="2" key="1">
    <citation type="submission" date="2016-09" db="EMBL/GenBank/DDBJ databases">
        <title>Streptomyces puniciscabiei strain:TW1S1 Genome sequencing and assembly.</title>
        <authorList>
            <person name="Kim M.-K."/>
            <person name="Kim S.B."/>
        </authorList>
    </citation>
    <scope>NUCLEOTIDE SEQUENCE [LARGE SCALE GENOMIC DNA]</scope>
    <source>
        <strain evidence="2">TW1S1</strain>
    </source>
</reference>
<proteinExistence type="predicted"/>
<evidence type="ECO:0000313" key="1">
    <source>
        <dbReference type="EMBL" id="AOR32182.1"/>
    </source>
</evidence>
<dbReference type="KEGG" id="spun:BFF78_14910"/>
<dbReference type="EMBL" id="CP017248">
    <property type="protein sequence ID" value="AOR32182.1"/>
    <property type="molecule type" value="Genomic_DNA"/>
</dbReference>
<dbReference type="AlphaFoldDB" id="A0A1D7Y9F1"/>
<evidence type="ECO:0000313" key="2">
    <source>
        <dbReference type="Proteomes" id="UP000094960"/>
    </source>
</evidence>
<protein>
    <submittedName>
        <fullName evidence="1">Uncharacterized protein</fullName>
    </submittedName>
</protein>
<organism evidence="1 2">
    <name type="scientific">Streptomyces fodineus</name>
    <dbReference type="NCBI Taxonomy" id="1904616"/>
    <lineage>
        <taxon>Bacteria</taxon>
        <taxon>Bacillati</taxon>
        <taxon>Actinomycetota</taxon>
        <taxon>Actinomycetes</taxon>
        <taxon>Kitasatosporales</taxon>
        <taxon>Streptomycetaceae</taxon>
        <taxon>Streptomyces</taxon>
    </lineage>
</organism>
<accession>A0A1D7Y9F1</accession>
<dbReference type="Proteomes" id="UP000094960">
    <property type="component" value="Chromosome"/>
</dbReference>
<keyword evidence="2" id="KW-1185">Reference proteome</keyword>